<reference evidence="1 2" key="1">
    <citation type="submission" date="2021-03" db="EMBL/GenBank/DDBJ databases">
        <title>Genomic Encyclopedia of Type Strains, Phase IV (KMG-IV): sequencing the most valuable type-strain genomes for metagenomic binning, comparative biology and taxonomic classification.</title>
        <authorList>
            <person name="Goeker M."/>
        </authorList>
    </citation>
    <scope>NUCLEOTIDE SEQUENCE [LARGE SCALE GENOMIC DNA]</scope>
    <source>
        <strain evidence="1 2">DSM 26048</strain>
    </source>
</reference>
<sequence>MLPSYARFAAWRRSLDRASGAVELQYCARGDRAASKLGTALSYKGCSLQLSLPGELCYPVRPFDSYSQKQRENLQEAFLVVRVELDRHRPVCGCVLIRRGESGHLERKDVPI</sequence>
<evidence type="ECO:0000313" key="2">
    <source>
        <dbReference type="Proteomes" id="UP001519287"/>
    </source>
</evidence>
<gene>
    <name evidence="1" type="ORF">J2Z66_000290</name>
</gene>
<proteinExistence type="predicted"/>
<organism evidence="1 2">
    <name type="scientific">Paenibacillus eucommiae</name>
    <dbReference type="NCBI Taxonomy" id="1355755"/>
    <lineage>
        <taxon>Bacteria</taxon>
        <taxon>Bacillati</taxon>
        <taxon>Bacillota</taxon>
        <taxon>Bacilli</taxon>
        <taxon>Bacillales</taxon>
        <taxon>Paenibacillaceae</taxon>
        <taxon>Paenibacillus</taxon>
    </lineage>
</organism>
<dbReference type="RefSeq" id="WP_209968959.1">
    <property type="nucleotide sequence ID" value="NZ_JAGGLB010000001.1"/>
</dbReference>
<name>A0ABS4IMA5_9BACL</name>
<dbReference type="Proteomes" id="UP001519287">
    <property type="component" value="Unassembled WGS sequence"/>
</dbReference>
<keyword evidence="2" id="KW-1185">Reference proteome</keyword>
<dbReference type="EMBL" id="JAGGLB010000001">
    <property type="protein sequence ID" value="MBP1988695.1"/>
    <property type="molecule type" value="Genomic_DNA"/>
</dbReference>
<comment type="caution">
    <text evidence="1">The sequence shown here is derived from an EMBL/GenBank/DDBJ whole genome shotgun (WGS) entry which is preliminary data.</text>
</comment>
<evidence type="ECO:0000313" key="1">
    <source>
        <dbReference type="EMBL" id="MBP1988695.1"/>
    </source>
</evidence>
<protein>
    <submittedName>
        <fullName evidence="1">Uncharacterized protein</fullName>
    </submittedName>
</protein>
<accession>A0ABS4IMA5</accession>